<keyword evidence="1" id="KW-0732">Signal</keyword>
<dbReference type="Pfam" id="PF13205">
    <property type="entry name" value="Big_5"/>
    <property type="match status" value="1"/>
</dbReference>
<proteinExistence type="predicted"/>
<organism evidence="3 4">
    <name type="scientific">Cohnella endophytica</name>
    <dbReference type="NCBI Taxonomy" id="2419778"/>
    <lineage>
        <taxon>Bacteria</taxon>
        <taxon>Bacillati</taxon>
        <taxon>Bacillota</taxon>
        <taxon>Bacilli</taxon>
        <taxon>Bacillales</taxon>
        <taxon>Paenibacillaceae</taxon>
        <taxon>Cohnella</taxon>
    </lineage>
</organism>
<evidence type="ECO:0000259" key="2">
    <source>
        <dbReference type="Pfam" id="PF13205"/>
    </source>
</evidence>
<dbReference type="AlphaFoldDB" id="A0A494XZX3"/>
<dbReference type="RefSeq" id="WP_120977847.1">
    <property type="nucleotide sequence ID" value="NZ_RBZM01000006.1"/>
</dbReference>
<sequence length="115" mass="13572">MGGWTDWIKETHPQPNATDVPEDTLVSITFHEDINRNTLNARNILVLDGNQRGRLISERFLFRYDSESKTLFIYLKEEEERLGPNNTIEIIVTGRIANFHDKRMEIPFHLRFTTR</sequence>
<evidence type="ECO:0000256" key="1">
    <source>
        <dbReference type="ARBA" id="ARBA00022729"/>
    </source>
</evidence>
<evidence type="ECO:0000313" key="3">
    <source>
        <dbReference type="EMBL" id="RKP53103.1"/>
    </source>
</evidence>
<gene>
    <name evidence="3" type="ORF">D7Z26_15335</name>
</gene>
<keyword evidence="4" id="KW-1185">Reference proteome</keyword>
<dbReference type="Proteomes" id="UP000282076">
    <property type="component" value="Unassembled WGS sequence"/>
</dbReference>
<name>A0A494XZX3_9BACL</name>
<dbReference type="OrthoDB" id="2678990at2"/>
<accession>A0A494XZX3</accession>
<dbReference type="EMBL" id="RBZM01000006">
    <property type="protein sequence ID" value="RKP53103.1"/>
    <property type="molecule type" value="Genomic_DNA"/>
</dbReference>
<protein>
    <recommendedName>
        <fullName evidence="2">SbsA Ig-like domain-containing protein</fullName>
    </recommendedName>
</protein>
<evidence type="ECO:0000313" key="4">
    <source>
        <dbReference type="Proteomes" id="UP000282076"/>
    </source>
</evidence>
<dbReference type="InterPro" id="IPR032812">
    <property type="entry name" value="SbsA_Ig"/>
</dbReference>
<comment type="caution">
    <text evidence="3">The sequence shown here is derived from an EMBL/GenBank/DDBJ whole genome shotgun (WGS) entry which is preliminary data.</text>
</comment>
<reference evidence="3 4" key="1">
    <citation type="submission" date="2018-10" db="EMBL/GenBank/DDBJ databases">
        <title>Cohnella sp. M2MS4P-1, whole genome shotgun sequence.</title>
        <authorList>
            <person name="Tuo L."/>
        </authorList>
    </citation>
    <scope>NUCLEOTIDE SEQUENCE [LARGE SCALE GENOMIC DNA]</scope>
    <source>
        <strain evidence="3 4">M2MS4P-1</strain>
    </source>
</reference>
<feature type="domain" description="SbsA Ig-like" evidence="2">
    <location>
        <begin position="8"/>
        <end position="114"/>
    </location>
</feature>